<dbReference type="RefSeq" id="WP_212506918.1">
    <property type="nucleotide sequence ID" value="NZ_CP060696.1"/>
</dbReference>
<dbReference type="Gene3D" id="1.10.260.40">
    <property type="entry name" value="lambda repressor-like DNA-binding domains"/>
    <property type="match status" value="1"/>
</dbReference>
<dbReference type="KEGG" id="caml:H6X83_13195"/>
<evidence type="ECO:0000256" key="1">
    <source>
        <dbReference type="ARBA" id="ARBA00023125"/>
    </source>
</evidence>
<keyword evidence="1" id="KW-0238">DNA-binding</keyword>
<dbReference type="Pfam" id="PF01381">
    <property type="entry name" value="HTH_3"/>
    <property type="match status" value="1"/>
</dbReference>
<dbReference type="CDD" id="cd00093">
    <property type="entry name" value="HTH_XRE"/>
    <property type="match status" value="1"/>
</dbReference>
<keyword evidence="4" id="KW-1185">Reference proteome</keyword>
<protein>
    <submittedName>
        <fullName evidence="3">Helix-turn-helix transcriptional regulator</fullName>
    </submittedName>
</protein>
<dbReference type="GO" id="GO:0003677">
    <property type="term" value="F:DNA binding"/>
    <property type="evidence" value="ECO:0007669"/>
    <property type="project" value="UniProtKB-KW"/>
</dbReference>
<name>A0A7G9WGP2_9FIRM</name>
<dbReference type="SMART" id="SM00530">
    <property type="entry name" value="HTH_XRE"/>
    <property type="match status" value="1"/>
</dbReference>
<evidence type="ECO:0000313" key="4">
    <source>
        <dbReference type="Proteomes" id="UP000516046"/>
    </source>
</evidence>
<proteinExistence type="predicted"/>
<dbReference type="PANTHER" id="PTHR46558:SF11">
    <property type="entry name" value="HTH-TYPE TRANSCRIPTIONAL REGULATOR XRE"/>
    <property type="match status" value="1"/>
</dbReference>
<dbReference type="InterPro" id="IPR010982">
    <property type="entry name" value="Lambda_DNA-bd_dom_sf"/>
</dbReference>
<dbReference type="PANTHER" id="PTHR46558">
    <property type="entry name" value="TRACRIPTIONAL REGULATORY PROTEIN-RELATED-RELATED"/>
    <property type="match status" value="1"/>
</dbReference>
<gene>
    <name evidence="3" type="ORF">H6X83_13195</name>
</gene>
<dbReference type="EMBL" id="CP060696">
    <property type="protein sequence ID" value="QNO17854.1"/>
    <property type="molecule type" value="Genomic_DNA"/>
</dbReference>
<dbReference type="SUPFAM" id="SSF47413">
    <property type="entry name" value="lambda repressor-like DNA-binding domains"/>
    <property type="match status" value="1"/>
</dbReference>
<accession>A0A7G9WGP2</accession>
<dbReference type="AlphaFoldDB" id="A0A7G9WGP2"/>
<reference evidence="3 4" key="1">
    <citation type="submission" date="2020-08" db="EMBL/GenBank/DDBJ databases">
        <authorList>
            <person name="Ren C."/>
            <person name="Gu Y."/>
            <person name="Xu Y."/>
        </authorList>
    </citation>
    <scope>NUCLEOTIDE SEQUENCE [LARGE SCALE GENOMIC DNA]</scope>
    <source>
        <strain evidence="3 4">LBM18003</strain>
    </source>
</reference>
<organism evidence="3 4">
    <name type="scientific">Caproicibacterium amylolyticum</name>
    <dbReference type="NCBI Taxonomy" id="2766537"/>
    <lineage>
        <taxon>Bacteria</taxon>
        <taxon>Bacillati</taxon>
        <taxon>Bacillota</taxon>
        <taxon>Clostridia</taxon>
        <taxon>Eubacteriales</taxon>
        <taxon>Oscillospiraceae</taxon>
        <taxon>Caproicibacterium</taxon>
    </lineage>
</organism>
<dbReference type="Proteomes" id="UP000516046">
    <property type="component" value="Chromosome"/>
</dbReference>
<feature type="domain" description="HTH cro/C1-type" evidence="2">
    <location>
        <begin position="7"/>
        <end position="64"/>
    </location>
</feature>
<sequence>MEINEQLKLFRQRAGKTQKDVADELGIDKSTYAHYESGRRTPSTKTWIQLAEALHFPVFPAQIQIVYPDGLLDKLETCLKENGDYTDDYKENNRRFWAINAVLDEIYKVHSEAMNIDDLPLNKLMDSHISTPYTFMNVALDVRGEKLINQAHECQSNLVKNISQIIE</sequence>
<evidence type="ECO:0000259" key="2">
    <source>
        <dbReference type="PROSITE" id="PS50943"/>
    </source>
</evidence>
<evidence type="ECO:0000313" key="3">
    <source>
        <dbReference type="EMBL" id="QNO17854.1"/>
    </source>
</evidence>
<dbReference type="InterPro" id="IPR001387">
    <property type="entry name" value="Cro/C1-type_HTH"/>
</dbReference>
<dbReference type="PROSITE" id="PS50943">
    <property type="entry name" value="HTH_CROC1"/>
    <property type="match status" value="1"/>
</dbReference>